<dbReference type="InterPro" id="IPR049453">
    <property type="entry name" value="Memb_transporter_dom"/>
</dbReference>
<feature type="transmembrane region" description="Helical" evidence="6">
    <location>
        <begin position="101"/>
        <end position="122"/>
    </location>
</feature>
<keyword evidence="3 6" id="KW-1133">Transmembrane helix</keyword>
<feature type="domain" description="Integral membrane bound transporter" evidence="7">
    <location>
        <begin position="28"/>
        <end position="147"/>
    </location>
</feature>
<keyword evidence="9" id="KW-1185">Reference proteome</keyword>
<evidence type="ECO:0000313" key="8">
    <source>
        <dbReference type="EMBL" id="QQZ09336.1"/>
    </source>
</evidence>
<evidence type="ECO:0000256" key="3">
    <source>
        <dbReference type="ARBA" id="ARBA00022989"/>
    </source>
</evidence>
<dbReference type="EMBL" id="CP065425">
    <property type="protein sequence ID" value="QQZ09336.1"/>
    <property type="molecule type" value="Genomic_DNA"/>
</dbReference>
<reference evidence="8 9" key="1">
    <citation type="submission" date="2020-11" db="EMBL/GenBank/DDBJ databases">
        <title>Taxonomic evaluation of the Bacillus sporothermodurans group of bacteria based on whole genome sequences.</title>
        <authorList>
            <person name="Fiedler G."/>
            <person name="Herbstmann A.-D."/>
            <person name="Doll E."/>
            <person name="Wenning M."/>
            <person name="Brinks E."/>
            <person name="Kabisch J."/>
            <person name="Breitenwieser F."/>
            <person name="Lappann M."/>
            <person name="Boehnlein C."/>
            <person name="Franz C."/>
        </authorList>
    </citation>
    <scope>NUCLEOTIDE SEQUENCE [LARGE SCALE GENOMIC DNA]</scope>
    <source>
        <strain evidence="8 9">JCM 19841</strain>
    </source>
</reference>
<feature type="transmembrane region" description="Helical" evidence="6">
    <location>
        <begin position="134"/>
        <end position="152"/>
    </location>
</feature>
<dbReference type="Pfam" id="PF13515">
    <property type="entry name" value="FUSC_2"/>
    <property type="match status" value="1"/>
</dbReference>
<evidence type="ECO:0000256" key="4">
    <source>
        <dbReference type="ARBA" id="ARBA00023136"/>
    </source>
</evidence>
<evidence type="ECO:0000256" key="2">
    <source>
        <dbReference type="ARBA" id="ARBA00022692"/>
    </source>
</evidence>
<dbReference type="RefSeq" id="WP_202778349.1">
    <property type="nucleotide sequence ID" value="NZ_CP065425.1"/>
</dbReference>
<accession>A0ABX7E179</accession>
<comment type="subcellular location">
    <subcellularLocation>
        <location evidence="1">Membrane</location>
        <topology evidence="1">Multi-pass membrane protein</topology>
    </subcellularLocation>
</comment>
<evidence type="ECO:0000256" key="6">
    <source>
        <dbReference type="SAM" id="Phobius"/>
    </source>
</evidence>
<protein>
    <submittedName>
        <fullName evidence="8">FUSC family protein</fullName>
    </submittedName>
</protein>
<keyword evidence="5" id="KW-0175">Coiled coil</keyword>
<gene>
    <name evidence="8" type="ORF">I5776_20650</name>
</gene>
<evidence type="ECO:0000259" key="7">
    <source>
        <dbReference type="Pfam" id="PF13515"/>
    </source>
</evidence>
<proteinExistence type="predicted"/>
<evidence type="ECO:0000313" key="9">
    <source>
        <dbReference type="Proteomes" id="UP000595691"/>
    </source>
</evidence>
<organism evidence="8 9">
    <name type="scientific">Heyndrickxia vini</name>
    <dbReference type="NCBI Taxonomy" id="1476025"/>
    <lineage>
        <taxon>Bacteria</taxon>
        <taxon>Bacillati</taxon>
        <taxon>Bacillota</taxon>
        <taxon>Bacilli</taxon>
        <taxon>Bacillales</taxon>
        <taxon>Bacillaceae</taxon>
        <taxon>Heyndrickxia</taxon>
    </lineage>
</organism>
<feature type="transmembrane region" description="Helical" evidence="6">
    <location>
        <begin position="36"/>
        <end position="53"/>
    </location>
</feature>
<name>A0ABX7E179_9BACI</name>
<feature type="transmembrane region" description="Helical" evidence="6">
    <location>
        <begin position="60"/>
        <end position="81"/>
    </location>
</feature>
<feature type="transmembrane region" description="Helical" evidence="6">
    <location>
        <begin position="12"/>
        <end position="30"/>
    </location>
</feature>
<keyword evidence="4 6" id="KW-0472">Membrane</keyword>
<keyword evidence="2 6" id="KW-0812">Transmembrane</keyword>
<feature type="coiled-coil region" evidence="5">
    <location>
        <begin position="191"/>
        <end position="218"/>
    </location>
</feature>
<evidence type="ECO:0000256" key="5">
    <source>
        <dbReference type="SAM" id="Coils"/>
    </source>
</evidence>
<sequence>MKKNDRPIFENKSLVIWKMAIASALSWEMAKITGSYHPYLAPLTVILCLKPLLDQTVFFAFYRFIGTVFGIVLVILVASTIPINGFTLGILILSGGFIAKWFKLDMAAIEQVALTILLVFVFEQKSQHYALDRIKDMLIGAVIAIIVNVYIFPSIFVKRATSAFNEYSIQLSSVYSELSLWILGGCDPVKGNEYEKQLKKSLQEIQQMKKDLKKTSNTFGYFPFCVKKKTNLKEIYQKTKQISKCYIYLLEVAETFKDWGSSGTMKENDKVMWSDQMKRFSKKVADLEKRHSFSKDPLLRISLSTEQQLHRYHVTLFQLTEQFIHKSNSNPEKTYQIL</sequence>
<evidence type="ECO:0000256" key="1">
    <source>
        <dbReference type="ARBA" id="ARBA00004141"/>
    </source>
</evidence>
<dbReference type="Proteomes" id="UP000595691">
    <property type="component" value="Chromosome"/>
</dbReference>